<dbReference type="PANTHER" id="PTHR39597:SF1">
    <property type="entry name" value="UBA DOMAIN-CONTAINING PROTEIN RUP1"/>
    <property type="match status" value="1"/>
</dbReference>
<dbReference type="STRING" id="658196.A0A397T6S5"/>
<evidence type="ECO:0000313" key="1">
    <source>
        <dbReference type="EMBL" id="RIA93542.1"/>
    </source>
</evidence>
<dbReference type="GO" id="GO:0005634">
    <property type="term" value="C:nucleus"/>
    <property type="evidence" value="ECO:0007669"/>
    <property type="project" value="TreeGrafter"/>
</dbReference>
<dbReference type="Proteomes" id="UP000265703">
    <property type="component" value="Unassembled WGS sequence"/>
</dbReference>
<dbReference type="OrthoDB" id="443682at2759"/>
<keyword evidence="2" id="KW-1185">Reference proteome</keyword>
<accession>A0A397T6S5</accession>
<evidence type="ECO:0000313" key="2">
    <source>
        <dbReference type="Proteomes" id="UP000265703"/>
    </source>
</evidence>
<dbReference type="CDD" id="cd02257">
    <property type="entry name" value="Peptidase_C19"/>
    <property type="match status" value="1"/>
</dbReference>
<protein>
    <recommendedName>
        <fullName evidence="3">USP domain-containing protein</fullName>
    </recommendedName>
</protein>
<dbReference type="InterPro" id="IPR038765">
    <property type="entry name" value="Papain-like_cys_pep_sf"/>
</dbReference>
<dbReference type="EMBL" id="QKYT01000102">
    <property type="protein sequence ID" value="RIA93542.1"/>
    <property type="molecule type" value="Genomic_DNA"/>
</dbReference>
<dbReference type="PANTHER" id="PTHR39597">
    <property type="entry name" value="UBA DOMAIN-CONTAINING PROTEIN RUP1"/>
    <property type="match status" value="1"/>
</dbReference>
<sequence length="846" mass="99677">MKRVKLDDTTPLGLRSNVNYGCAGPFFQALFHIPIFRSAILAYRPTRDDWGEVKGYWNGKSRGLSNEYGFNNYYPEFKTRSYTKFIHEFQKLFGFLSLSQRVYGDASSLIDALAYEENRNKWDDVSVQDFFIKILDVIVQSTAYRDLIDLDPGIPDSLSEYIMPFDRLLKSLGRNEIHRNYNYQPEKKDEDVLCIPLEITPYCNTVYAAFDQIVRYKTEPLQKVFFSDLAKILIFTLKHHDSFIDGNFISGDPGFHIHKELYMDRYLLNRAEDIEKRWHQLEGLKLESEKINHAIRRITEYQGRHNGLDLLKGSIEYFRRKCDKARNIGFMDDDAQKTCSFLEGILEKVEQKFKDLIERKDELDMKIRDIFDTPDMKKVVYRLKAVLGSERQQHYAYIWVSKGSKTETISSNNEDGNWWKFSDTTVEETFEERVLNDTSGLHANSSVYSLIYVNADIDYNFSNINDLIPSSLKEYVKKDNHLLDEELSTNEYRTQDNNRNDYNSNDNYYDNNNYNNNYNYNYYNSNYNNDDDNYNDYNSTDQDVIMGDSGETNAYNSDSITYGENHTNHKIQYSIDTTEQQEKNIVSIHPIINLRFEIFCIKLGQVDLFKSLIRKYYDVDNSATLSWDDPLPLDTRYRDDPIYKKYVELFNKYKEITLYFTEGLERVSSDEYRNALAYFKYAIDLENDWIDNLSVTDRGNSVRLNGEKLQRSKEIDAYARACLKVEHDGFLGKIRCKSYVTRGLKDGLQILQYIVRYIGASNCAEDDLFKQFRHEFEETLEKFDDEFSEEQQKLIDNLFKEYTQPKESSFKNTEYIEESTDLYGRYKDALKLCSKALKKYKVPSLC</sequence>
<dbReference type="Gene3D" id="3.90.70.10">
    <property type="entry name" value="Cysteine proteinases"/>
    <property type="match status" value="1"/>
</dbReference>
<dbReference type="SUPFAM" id="SSF54001">
    <property type="entry name" value="Cysteine proteinases"/>
    <property type="match status" value="1"/>
</dbReference>
<dbReference type="AlphaFoldDB" id="A0A397T6S5"/>
<organism evidence="1 2">
    <name type="scientific">Glomus cerebriforme</name>
    <dbReference type="NCBI Taxonomy" id="658196"/>
    <lineage>
        <taxon>Eukaryota</taxon>
        <taxon>Fungi</taxon>
        <taxon>Fungi incertae sedis</taxon>
        <taxon>Mucoromycota</taxon>
        <taxon>Glomeromycotina</taxon>
        <taxon>Glomeromycetes</taxon>
        <taxon>Glomerales</taxon>
        <taxon>Glomeraceae</taxon>
        <taxon>Glomus</taxon>
    </lineage>
</organism>
<gene>
    <name evidence="1" type="ORF">C1645_11566</name>
</gene>
<reference evidence="1 2" key="1">
    <citation type="submission" date="2018-06" db="EMBL/GenBank/DDBJ databases">
        <title>Comparative genomics reveals the genomic features of Rhizophagus irregularis, R. cerebriforme, R. diaphanum and Gigaspora rosea, and their symbiotic lifestyle signature.</title>
        <authorList>
            <person name="Morin E."/>
            <person name="San Clemente H."/>
            <person name="Chen E.C.H."/>
            <person name="De La Providencia I."/>
            <person name="Hainaut M."/>
            <person name="Kuo A."/>
            <person name="Kohler A."/>
            <person name="Murat C."/>
            <person name="Tang N."/>
            <person name="Roy S."/>
            <person name="Loubradou J."/>
            <person name="Henrissat B."/>
            <person name="Grigoriev I.V."/>
            <person name="Corradi N."/>
            <person name="Roux C."/>
            <person name="Martin F.M."/>
        </authorList>
    </citation>
    <scope>NUCLEOTIDE SEQUENCE [LARGE SCALE GENOMIC DNA]</scope>
    <source>
        <strain evidence="1 2">DAOM 227022</strain>
    </source>
</reference>
<comment type="caution">
    <text evidence="1">The sequence shown here is derived from an EMBL/GenBank/DDBJ whole genome shotgun (WGS) entry which is preliminary data.</text>
</comment>
<dbReference type="GO" id="GO:0005829">
    <property type="term" value="C:cytosol"/>
    <property type="evidence" value="ECO:0007669"/>
    <property type="project" value="TreeGrafter"/>
</dbReference>
<name>A0A397T6S5_9GLOM</name>
<proteinExistence type="predicted"/>
<dbReference type="GO" id="GO:0016579">
    <property type="term" value="P:protein deubiquitination"/>
    <property type="evidence" value="ECO:0007669"/>
    <property type="project" value="TreeGrafter"/>
</dbReference>
<dbReference type="InterPro" id="IPR055335">
    <property type="entry name" value="Ucp6/RUP1"/>
</dbReference>
<evidence type="ECO:0008006" key="3">
    <source>
        <dbReference type="Google" id="ProtNLM"/>
    </source>
</evidence>